<organism evidence="6 7">
    <name type="scientific">Intestinibacter bartlettii</name>
    <dbReference type="NCBI Taxonomy" id="261299"/>
    <lineage>
        <taxon>Bacteria</taxon>
        <taxon>Bacillati</taxon>
        <taxon>Bacillota</taxon>
        <taxon>Clostridia</taxon>
        <taxon>Peptostreptococcales</taxon>
        <taxon>Peptostreptococcaceae</taxon>
        <taxon>Intestinibacter</taxon>
    </lineage>
</organism>
<feature type="domain" description="4Fe-4S ferredoxin-type" evidence="5">
    <location>
        <begin position="188"/>
        <end position="217"/>
    </location>
</feature>
<keyword evidence="4" id="KW-0411">Iron-sulfur</keyword>
<accession>A0ABS6DVB8</accession>
<evidence type="ECO:0000313" key="6">
    <source>
        <dbReference type="EMBL" id="MBU5335705.1"/>
    </source>
</evidence>
<evidence type="ECO:0000256" key="3">
    <source>
        <dbReference type="ARBA" id="ARBA00023004"/>
    </source>
</evidence>
<comment type="caution">
    <text evidence="6">The sequence shown here is derived from an EMBL/GenBank/DDBJ whole genome shotgun (WGS) entry which is preliminary data.</text>
</comment>
<sequence>MIGNKIGIIYFSGTGNTKFVAQNIAKKLQQWGGELDLINIEKDKIIPTHYKYLIIGGPIYIDRYPEILIKYAKDNLKNYKNKCMLFATQASEKDSTAYQHFINNMPNLNVTYCIYVPMPNNVYNFFFKRTEDEKQDEMITNVDDIIEASLKSFLDGETKLYPRNKFMVFMINLVYKMVYPMFIKSINKKINIDNDKCINCKLCEKSCPLGCIKIDKVASYTKDCLFCQRCINICPKNAFTYKNKELSQYKPRFKVEKTK</sequence>
<dbReference type="PANTHER" id="PTHR43687">
    <property type="entry name" value="ADENYLYLSULFATE REDUCTASE, BETA SUBUNIT"/>
    <property type="match status" value="1"/>
</dbReference>
<proteinExistence type="predicted"/>
<dbReference type="InterPro" id="IPR017900">
    <property type="entry name" value="4Fe4S_Fe_S_CS"/>
</dbReference>
<evidence type="ECO:0000256" key="4">
    <source>
        <dbReference type="ARBA" id="ARBA00023014"/>
    </source>
</evidence>
<evidence type="ECO:0000256" key="2">
    <source>
        <dbReference type="ARBA" id="ARBA00022723"/>
    </source>
</evidence>
<dbReference type="Proteomes" id="UP001196301">
    <property type="component" value="Unassembled WGS sequence"/>
</dbReference>
<dbReference type="InterPro" id="IPR050572">
    <property type="entry name" value="Fe-S_Ferredoxin"/>
</dbReference>
<dbReference type="PROSITE" id="PS00198">
    <property type="entry name" value="4FE4S_FER_1"/>
    <property type="match status" value="2"/>
</dbReference>
<keyword evidence="1" id="KW-0004">4Fe-4S</keyword>
<evidence type="ECO:0000259" key="5">
    <source>
        <dbReference type="PROSITE" id="PS51379"/>
    </source>
</evidence>
<keyword evidence="7" id="KW-1185">Reference proteome</keyword>
<protein>
    <submittedName>
        <fullName evidence="6">EFR1 family ferrodoxin</fullName>
    </submittedName>
</protein>
<dbReference type="PANTHER" id="PTHR43687:SF3">
    <property type="entry name" value="4FE-4S FERREDOXIN-TYPE DOMAIN-CONTAINING PROTEIN"/>
    <property type="match status" value="1"/>
</dbReference>
<gene>
    <name evidence="6" type="ORF">KQI20_04555</name>
</gene>
<dbReference type="InterPro" id="IPR017896">
    <property type="entry name" value="4Fe4S_Fe-S-bd"/>
</dbReference>
<dbReference type="NCBIfam" id="NF038196">
    <property type="entry name" value="ferrodoxin_EFR1"/>
    <property type="match status" value="1"/>
</dbReference>
<dbReference type="PROSITE" id="PS51379">
    <property type="entry name" value="4FE4S_FER_2"/>
    <property type="match status" value="2"/>
</dbReference>
<name>A0ABS6DVB8_9FIRM</name>
<dbReference type="Pfam" id="PF12838">
    <property type="entry name" value="Fer4_7"/>
    <property type="match status" value="1"/>
</dbReference>
<evidence type="ECO:0000256" key="1">
    <source>
        <dbReference type="ARBA" id="ARBA00022485"/>
    </source>
</evidence>
<keyword evidence="2" id="KW-0479">Metal-binding</keyword>
<dbReference type="InterPro" id="IPR026816">
    <property type="entry name" value="Flavodoxin_dom"/>
</dbReference>
<dbReference type="InterPro" id="IPR047964">
    <property type="entry name" value="EFR1-like"/>
</dbReference>
<evidence type="ECO:0000313" key="7">
    <source>
        <dbReference type="Proteomes" id="UP001196301"/>
    </source>
</evidence>
<dbReference type="Pfam" id="PF12724">
    <property type="entry name" value="Flavodoxin_5"/>
    <property type="match status" value="1"/>
</dbReference>
<reference evidence="6 7" key="1">
    <citation type="submission" date="2021-06" db="EMBL/GenBank/DDBJ databases">
        <authorList>
            <person name="Sun Q."/>
            <person name="Li D."/>
        </authorList>
    </citation>
    <scope>NUCLEOTIDE SEQUENCE [LARGE SCALE GENOMIC DNA]</scope>
    <source>
        <strain evidence="6 7">N19</strain>
    </source>
</reference>
<dbReference type="InterPro" id="IPR001226">
    <property type="entry name" value="Flavodoxin_CS"/>
</dbReference>
<dbReference type="EMBL" id="JAHLOQ010000008">
    <property type="protein sequence ID" value="MBU5335705.1"/>
    <property type="molecule type" value="Genomic_DNA"/>
</dbReference>
<feature type="domain" description="4Fe-4S ferredoxin-type" evidence="5">
    <location>
        <begin position="220"/>
        <end position="244"/>
    </location>
</feature>
<keyword evidence="3" id="KW-0408">Iron</keyword>
<dbReference type="PROSITE" id="PS00201">
    <property type="entry name" value="FLAVODOXIN"/>
    <property type="match status" value="1"/>
</dbReference>